<sequence>MVQAGSIRASNLPTSLPASQFVGGGGEKVIKVLRFGDERSVALGQSLCDELERRNSRPLPSPVESHFQHQRLANSANQEQEALLLPPAAKRQAVRVRYEVRNSKTLRFWDSEIPISVVWVPHKHIPMGMGILTMHANDSQGRRSTVVGGRQTNIAGNHLAPGPPTPCRKIMLMADALTLDLPLIGSA</sequence>
<gene>
    <name evidence="1" type="ORF">HDC13893</name>
</gene>
<accession>Q6IK05</accession>
<proteinExistence type="predicted"/>
<dbReference type="AlphaFoldDB" id="Q6IK05"/>
<reference evidence="1" key="1">
    <citation type="journal article" date="2003" name="Genome Biol.">
        <title>An integrated gene annotation and transcriptional profiling approach towards the full gene content of the Drosophila genome.</title>
        <authorList>
            <person name="Hild M."/>
            <person name="Beckmann B."/>
            <person name="Haas S.A."/>
            <person name="Koch B."/>
            <person name="Solovyev V."/>
            <person name="Busold C."/>
            <person name="Fellenberg K."/>
            <person name="Boutros M."/>
            <person name="Vingron M."/>
            <person name="Sauer F."/>
            <person name="Hoheisel J.D."/>
            <person name="Paro R."/>
        </authorList>
    </citation>
    <scope>NUCLEOTIDE SEQUENCE</scope>
</reference>
<name>Q6IK05_DROME</name>
<protein>
    <submittedName>
        <fullName evidence="1">HDC13893</fullName>
    </submittedName>
</protein>
<dbReference type="EMBL" id="BK002561">
    <property type="protein sequence ID" value="DAA04067.1"/>
    <property type="molecule type" value="Genomic_DNA"/>
</dbReference>
<evidence type="ECO:0000313" key="1">
    <source>
        <dbReference type="EMBL" id="DAA04067.1"/>
    </source>
</evidence>
<organism evidence="1">
    <name type="scientific">Drosophila melanogaster</name>
    <name type="common">Fruit fly</name>
    <dbReference type="NCBI Taxonomy" id="7227"/>
    <lineage>
        <taxon>Eukaryota</taxon>
        <taxon>Metazoa</taxon>
        <taxon>Ecdysozoa</taxon>
        <taxon>Arthropoda</taxon>
        <taxon>Hexapoda</taxon>
        <taxon>Insecta</taxon>
        <taxon>Pterygota</taxon>
        <taxon>Neoptera</taxon>
        <taxon>Endopterygota</taxon>
        <taxon>Diptera</taxon>
        <taxon>Brachycera</taxon>
        <taxon>Muscomorpha</taxon>
        <taxon>Ephydroidea</taxon>
        <taxon>Drosophilidae</taxon>
        <taxon>Drosophila</taxon>
        <taxon>Sophophora</taxon>
    </lineage>
</organism>